<dbReference type="OrthoDB" id="6683853at2759"/>
<comment type="caution">
    <text evidence="12">The sequence shown here is derived from an EMBL/GenBank/DDBJ whole genome shotgun (WGS) entry which is preliminary data.</text>
</comment>
<comment type="similarity">
    <text evidence="2 11">Belongs to the UQCRQ/QCR8 family.</text>
</comment>
<sequence>MGGGGEFPWWGNLGGPVQRHIVTYSISPYKQRLFAGALSQGVFNTYRRVSSQAFYIGVPVFIGLLIYYKGNERHEYYSTKAAKKLEN</sequence>
<keyword evidence="5 11" id="KW-0812">Transmembrane</keyword>
<evidence type="ECO:0000313" key="13">
    <source>
        <dbReference type="Proteomes" id="UP000439903"/>
    </source>
</evidence>
<reference evidence="12 13" key="1">
    <citation type="journal article" date="2019" name="Environ. Microbiol.">
        <title>At the nexus of three kingdoms: the genome of the mycorrhizal fungus Gigaspora margarita provides insights into plant, endobacterial and fungal interactions.</title>
        <authorList>
            <person name="Venice F."/>
            <person name="Ghignone S."/>
            <person name="Salvioli di Fossalunga A."/>
            <person name="Amselem J."/>
            <person name="Novero M."/>
            <person name="Xianan X."/>
            <person name="Sedzielewska Toro K."/>
            <person name="Morin E."/>
            <person name="Lipzen A."/>
            <person name="Grigoriev I.V."/>
            <person name="Henrissat B."/>
            <person name="Martin F.M."/>
            <person name="Bonfante P."/>
        </authorList>
    </citation>
    <scope>NUCLEOTIDE SEQUENCE [LARGE SCALE GENOMIC DNA]</scope>
    <source>
        <strain evidence="12 13">BEG34</strain>
    </source>
</reference>
<dbReference type="FunFam" id="1.20.5.210:FF:000001">
    <property type="entry name" value="Cytochrome b-c1 complex subunit 8"/>
    <property type="match status" value="1"/>
</dbReference>
<evidence type="ECO:0000256" key="9">
    <source>
        <dbReference type="ARBA" id="ARBA00023128"/>
    </source>
</evidence>
<dbReference type="InterPro" id="IPR004205">
    <property type="entry name" value="Cyt_bc1_su8"/>
</dbReference>
<keyword evidence="8 11" id="KW-1133">Transmembrane helix</keyword>
<dbReference type="Proteomes" id="UP000439903">
    <property type="component" value="Unassembled WGS sequence"/>
</dbReference>
<keyword evidence="13" id="KW-1185">Reference proteome</keyword>
<keyword evidence="6 11" id="KW-0999">Mitochondrion inner membrane</keyword>
<comment type="function">
    <text evidence="11">Component of the ubiquinol-cytochrome c oxidoreductase, a multisubunit transmembrane complex that is part of the mitochondrial electron transport chain which drives oxidative phosphorylation. The complex plays an important role in the uptake of multiple carbon sources present in different host niches.</text>
</comment>
<comment type="subcellular location">
    <subcellularLocation>
        <location evidence="1 11">Mitochondrion inner membrane</location>
        <topology evidence="1 11">Single-pass membrane protein</topology>
    </subcellularLocation>
</comment>
<keyword evidence="10 11" id="KW-0472">Membrane</keyword>
<evidence type="ECO:0000256" key="10">
    <source>
        <dbReference type="ARBA" id="ARBA00023136"/>
    </source>
</evidence>
<evidence type="ECO:0000256" key="2">
    <source>
        <dbReference type="ARBA" id="ARBA00007668"/>
    </source>
</evidence>
<feature type="transmembrane region" description="Helical" evidence="11">
    <location>
        <begin position="52"/>
        <end position="68"/>
    </location>
</feature>
<dbReference type="SUPFAM" id="SSF81508">
    <property type="entry name" value="Ubiquinone-binding protein QP-C of cytochrome bc1 complex (Ubiquinol-cytochrome c reductase)"/>
    <property type="match status" value="1"/>
</dbReference>
<keyword evidence="3 11" id="KW-0813">Transport</keyword>
<protein>
    <recommendedName>
        <fullName evidence="11">Cytochrome b-c1 complex subunit 8</fullName>
    </recommendedName>
    <alternativeName>
        <fullName evidence="11">Complex III subunit 8</fullName>
    </alternativeName>
</protein>
<name>A0A8H4ABG4_GIGMA</name>
<dbReference type="Gene3D" id="1.20.5.210">
    <property type="entry name" value="Cytochrome b-c1 complex subunit 8"/>
    <property type="match status" value="1"/>
</dbReference>
<dbReference type="InterPro" id="IPR036642">
    <property type="entry name" value="Cyt_bc1_su8_sf"/>
</dbReference>
<accession>A0A8H4ABG4</accession>
<dbReference type="EMBL" id="WTPW01000868">
    <property type="protein sequence ID" value="KAF0473303.1"/>
    <property type="molecule type" value="Genomic_DNA"/>
</dbReference>
<dbReference type="PANTHER" id="PTHR12119">
    <property type="entry name" value="UBIQUINOL-CYTOCHROME C REDUCTASE COMPLEX UBIQUINONE-BINDING PROTEIN QP-C"/>
    <property type="match status" value="1"/>
</dbReference>
<dbReference type="AlphaFoldDB" id="A0A8H4ABG4"/>
<dbReference type="GO" id="GO:0045275">
    <property type="term" value="C:respiratory chain complex III"/>
    <property type="evidence" value="ECO:0007669"/>
    <property type="project" value="UniProtKB-UniRule"/>
</dbReference>
<keyword evidence="9 11" id="KW-0496">Mitochondrion</keyword>
<keyword evidence="4 11" id="KW-0679">Respiratory chain</keyword>
<dbReference type="GO" id="GO:0005743">
    <property type="term" value="C:mitochondrial inner membrane"/>
    <property type="evidence" value="ECO:0007669"/>
    <property type="project" value="UniProtKB-SubCell"/>
</dbReference>
<evidence type="ECO:0000256" key="8">
    <source>
        <dbReference type="ARBA" id="ARBA00022989"/>
    </source>
</evidence>
<evidence type="ECO:0000256" key="7">
    <source>
        <dbReference type="ARBA" id="ARBA00022982"/>
    </source>
</evidence>
<comment type="subunit">
    <text evidence="11">Component of the ubiquinol-cytochrome c oxidoreductase (cytochrome b-c1 complex, complex III, CIII), a multisubunit enzyme composed of 3 respiratory subunits cytochrome b, cytochrome c1 and Rieske protein, 2 core protein subunits, and additional low-molecular weight protein subunits. The complex exists as an obligatory dimer and forms supercomplexes (SCs) in the inner mitochondrial membrane with cytochrome c oxidase (complex IV, CIV).</text>
</comment>
<evidence type="ECO:0000256" key="1">
    <source>
        <dbReference type="ARBA" id="ARBA00004434"/>
    </source>
</evidence>
<dbReference type="PANTHER" id="PTHR12119:SF2">
    <property type="entry name" value="CYTOCHROME B-C1 COMPLEX SUBUNIT 8"/>
    <property type="match status" value="1"/>
</dbReference>
<evidence type="ECO:0000256" key="11">
    <source>
        <dbReference type="RuleBase" id="RU368118"/>
    </source>
</evidence>
<organism evidence="12 13">
    <name type="scientific">Gigaspora margarita</name>
    <dbReference type="NCBI Taxonomy" id="4874"/>
    <lineage>
        <taxon>Eukaryota</taxon>
        <taxon>Fungi</taxon>
        <taxon>Fungi incertae sedis</taxon>
        <taxon>Mucoromycota</taxon>
        <taxon>Glomeromycotina</taxon>
        <taxon>Glomeromycetes</taxon>
        <taxon>Diversisporales</taxon>
        <taxon>Gigasporaceae</taxon>
        <taxon>Gigaspora</taxon>
    </lineage>
</organism>
<evidence type="ECO:0000256" key="4">
    <source>
        <dbReference type="ARBA" id="ARBA00022660"/>
    </source>
</evidence>
<dbReference type="GO" id="GO:0006122">
    <property type="term" value="P:mitochondrial electron transport, ubiquinol to cytochrome c"/>
    <property type="evidence" value="ECO:0007669"/>
    <property type="project" value="UniProtKB-UniRule"/>
</dbReference>
<proteinExistence type="inferred from homology"/>
<gene>
    <name evidence="12" type="ORF">F8M41_024896</name>
</gene>
<dbReference type="Pfam" id="PF02939">
    <property type="entry name" value="UcrQ"/>
    <property type="match status" value="1"/>
</dbReference>
<evidence type="ECO:0000256" key="3">
    <source>
        <dbReference type="ARBA" id="ARBA00022448"/>
    </source>
</evidence>
<evidence type="ECO:0000313" key="12">
    <source>
        <dbReference type="EMBL" id="KAF0473303.1"/>
    </source>
</evidence>
<evidence type="ECO:0000256" key="5">
    <source>
        <dbReference type="ARBA" id="ARBA00022692"/>
    </source>
</evidence>
<keyword evidence="7 11" id="KW-0249">Electron transport</keyword>
<evidence type="ECO:0000256" key="6">
    <source>
        <dbReference type="ARBA" id="ARBA00022792"/>
    </source>
</evidence>